<dbReference type="PANTHER" id="PTHR22602">
    <property type="entry name" value="TRANSFERASE CAF17, MITOCHONDRIAL-RELATED"/>
    <property type="match status" value="1"/>
</dbReference>
<dbReference type="OrthoDB" id="9796287at2"/>
<evidence type="ECO:0000313" key="2">
    <source>
        <dbReference type="Proteomes" id="UP000451565"/>
    </source>
</evidence>
<dbReference type="Gene3D" id="2.40.30.160">
    <property type="match status" value="1"/>
</dbReference>
<dbReference type="Gene3D" id="3.30.70.1630">
    <property type="match status" value="1"/>
</dbReference>
<dbReference type="SUPFAM" id="SSF103025">
    <property type="entry name" value="Folate-binding domain"/>
    <property type="match status" value="1"/>
</dbReference>
<proteinExistence type="predicted"/>
<dbReference type="GO" id="GO:0016226">
    <property type="term" value="P:iron-sulfur cluster assembly"/>
    <property type="evidence" value="ECO:0007669"/>
    <property type="project" value="TreeGrafter"/>
</dbReference>
<name>A0A843YR02_9BURK</name>
<comment type="caution">
    <text evidence="1">The sequence shown here is derived from an EMBL/GenBank/DDBJ whole genome shotgun (WGS) entry which is preliminary data.</text>
</comment>
<dbReference type="EMBL" id="WINI01000001">
    <property type="protein sequence ID" value="MQQ99155.1"/>
    <property type="molecule type" value="Genomic_DNA"/>
</dbReference>
<dbReference type="Proteomes" id="UP000451565">
    <property type="component" value="Unassembled WGS sequence"/>
</dbReference>
<accession>A0A843YR02</accession>
<organism evidence="1 2">
    <name type="scientific">Glaciimonas soli</name>
    <dbReference type="NCBI Taxonomy" id="2590999"/>
    <lineage>
        <taxon>Bacteria</taxon>
        <taxon>Pseudomonadati</taxon>
        <taxon>Pseudomonadota</taxon>
        <taxon>Betaproteobacteria</taxon>
        <taxon>Burkholderiales</taxon>
        <taxon>Oxalobacteraceae</taxon>
        <taxon>Glaciimonas</taxon>
    </lineage>
</organism>
<evidence type="ECO:0000313" key="1">
    <source>
        <dbReference type="EMBL" id="MQQ99155.1"/>
    </source>
</evidence>
<keyword evidence="2" id="KW-1185">Reference proteome</keyword>
<dbReference type="PANTHER" id="PTHR22602:SF0">
    <property type="entry name" value="TRANSFERASE CAF17, MITOCHONDRIAL-RELATED"/>
    <property type="match status" value="1"/>
</dbReference>
<gene>
    <name evidence="1" type="ORF">GEV47_00455</name>
</gene>
<dbReference type="Gene3D" id="3.30.70.1400">
    <property type="entry name" value="Aminomethyltransferase beta-barrel domains"/>
    <property type="match status" value="1"/>
</dbReference>
<sequence>MTEITSTWQEFLKQQAANFSAELSDNFVTPLNDLGIIAVCGDDAASFLHNQLTNDVEHLTSNQVRRAGYCTPKGRLLASFLMWKNQQGFFLQLPKEIQAAVQKRMQMFIMRSKVKMADVSDSQIVLALGGNAVGAALAKWFPNLPDAPYANIENEHGCLMRLDDAQGIARYQWHTTTEMAITAWPGLVEKLTPVDSRVWRLGEIEAGIPQITLATQEQFVPQMINFEVIGGVNFKKGCYPGQEIVARSQYLGKLKRRAVIAKIVSAEVAAGMAVFSSADPAQPCGMIINAESSTSDTFICILEIKLAALENGSVHLGSADGAPLTVLPLPYAMPDAN</sequence>
<dbReference type="AlphaFoldDB" id="A0A843YR02"/>
<dbReference type="PIRSF" id="PIRSF006487">
    <property type="entry name" value="GcvT"/>
    <property type="match status" value="1"/>
</dbReference>
<dbReference type="RefSeq" id="WP_153232765.1">
    <property type="nucleotide sequence ID" value="NZ_WINI01000001.1"/>
</dbReference>
<dbReference type="NCBIfam" id="TIGR03317">
    <property type="entry name" value="ygfZ_signature"/>
    <property type="match status" value="1"/>
</dbReference>
<dbReference type="InterPro" id="IPR017703">
    <property type="entry name" value="YgfZ/GCV_T_CS"/>
</dbReference>
<dbReference type="InterPro" id="IPR045179">
    <property type="entry name" value="YgfZ/GcvT"/>
</dbReference>
<reference evidence="1 2" key="1">
    <citation type="submission" date="2019-10" db="EMBL/GenBank/DDBJ databases">
        <title>Glaciimonas soli sp. nov., a psychrophilic bacterium isolated from the forest soil of a high elevation mountain in Taiwan.</title>
        <authorList>
            <person name="Wang L.-T."/>
            <person name="Shieh W.Y."/>
        </authorList>
    </citation>
    <scope>NUCLEOTIDE SEQUENCE [LARGE SCALE GENOMIC DNA]</scope>
    <source>
        <strain evidence="1 2">GS1</strain>
    </source>
</reference>
<protein>
    <submittedName>
        <fullName evidence="1">Folate-binding protein</fullName>
    </submittedName>
</protein>